<evidence type="ECO:0000313" key="4">
    <source>
        <dbReference type="EMBL" id="RZU16229.1"/>
    </source>
</evidence>
<dbReference type="Gene3D" id="3.40.50.1100">
    <property type="match status" value="2"/>
</dbReference>
<dbReference type="InterPro" id="IPR036052">
    <property type="entry name" value="TrpB-like_PALP_sf"/>
</dbReference>
<reference evidence="4 5" key="1">
    <citation type="journal article" date="2015" name="Stand. Genomic Sci.">
        <title>Genomic Encyclopedia of Bacterial and Archaeal Type Strains, Phase III: the genomes of soil and plant-associated and newly described type strains.</title>
        <authorList>
            <person name="Whitman W.B."/>
            <person name="Woyke T."/>
            <person name="Klenk H.P."/>
            <person name="Zhou Y."/>
            <person name="Lilburn T.G."/>
            <person name="Beck B.J."/>
            <person name="De Vos P."/>
            <person name="Vandamme P."/>
            <person name="Eisen J.A."/>
            <person name="Garrity G."/>
            <person name="Hugenholtz P."/>
            <person name="Kyrpides N.C."/>
        </authorList>
    </citation>
    <scope>NUCLEOTIDE SEQUENCE [LARGE SCALE GENOMIC DNA]</scope>
    <source>
        <strain evidence="4 5">VKM Ac-2540</strain>
    </source>
</reference>
<dbReference type="PANTHER" id="PTHR42937">
    <property type="match status" value="1"/>
</dbReference>
<dbReference type="OrthoDB" id="34584at2"/>
<evidence type="ECO:0000313" key="5">
    <source>
        <dbReference type="Proteomes" id="UP000292027"/>
    </source>
</evidence>
<dbReference type="Proteomes" id="UP000292027">
    <property type="component" value="Unassembled WGS sequence"/>
</dbReference>
<dbReference type="EMBL" id="SHKR01000012">
    <property type="protein sequence ID" value="RZU16229.1"/>
    <property type="molecule type" value="Genomic_DNA"/>
</dbReference>
<keyword evidence="2" id="KW-0663">Pyridoxal phosphate</keyword>
<dbReference type="AlphaFoldDB" id="A0A4Q7X2B4"/>
<name>A0A4Q7X2B4_9ACTN</name>
<dbReference type="Pfam" id="PF00291">
    <property type="entry name" value="PALP"/>
    <property type="match status" value="1"/>
</dbReference>
<evidence type="ECO:0000256" key="2">
    <source>
        <dbReference type="ARBA" id="ARBA00022898"/>
    </source>
</evidence>
<comment type="cofactor">
    <cofactor evidence="1">
        <name>pyridoxal 5'-phosphate</name>
        <dbReference type="ChEBI" id="CHEBI:597326"/>
    </cofactor>
</comment>
<gene>
    <name evidence="4" type="ORF">EV645_3780</name>
</gene>
<keyword evidence="5" id="KW-1185">Reference proteome</keyword>
<comment type="caution">
    <text evidence="4">The sequence shown here is derived from an EMBL/GenBank/DDBJ whole genome shotgun (WGS) entry which is preliminary data.</text>
</comment>
<dbReference type="SUPFAM" id="SSF53686">
    <property type="entry name" value="Tryptophan synthase beta subunit-like PLP-dependent enzymes"/>
    <property type="match status" value="1"/>
</dbReference>
<protein>
    <submittedName>
        <fullName evidence="4">Diaminopropionate ammonia-lyase</fullName>
    </submittedName>
</protein>
<organism evidence="4 5">
    <name type="scientific">Kribbella rubisoli</name>
    <dbReference type="NCBI Taxonomy" id="3075929"/>
    <lineage>
        <taxon>Bacteria</taxon>
        <taxon>Bacillati</taxon>
        <taxon>Actinomycetota</taxon>
        <taxon>Actinomycetes</taxon>
        <taxon>Propionibacteriales</taxon>
        <taxon>Kribbellaceae</taxon>
        <taxon>Kribbella</taxon>
    </lineage>
</organism>
<dbReference type="RefSeq" id="WP_130445159.1">
    <property type="nucleotide sequence ID" value="NZ_SHKR01000012.1"/>
</dbReference>
<evidence type="ECO:0000256" key="1">
    <source>
        <dbReference type="ARBA" id="ARBA00001933"/>
    </source>
</evidence>
<accession>A0A4Q7X2B4</accession>
<sequence>MSPTWYVNPAARLWTTTPVTGVTEFHESLPGYAPTRLVEVPALADELGVRRVFVKEESSRFGLPAFKVLGAAYAVSRALSALLGEGDQALPLQVLADGNLPVTLIAATDGNHGRAVAHLARLIGLPARIFVPDSLTAAAKYGIESEGAQIVELALEYDDVVLAAKEDASAAGALLIQDTAWPGYTQIPQWIVDGYSTLFSEADTQLAAAGAPAPDLIAVPIGVGSLAQAAVRHYRAKSADRVGPVLLGVEPTHAPAIITSLQAGRLTSVPTHPTIMAGLNCGTPSHGAWPDLLSGLDAATTVTDQQAATAVHDLESAAIDAGPCGAATLAATRTALPKLALPPTATVLLLSTESRTANPLPNHL</sequence>
<feature type="domain" description="Tryptophan synthase beta chain-like PALP" evidence="3">
    <location>
        <begin position="30"/>
        <end position="352"/>
    </location>
</feature>
<dbReference type="PANTHER" id="PTHR42937:SF1">
    <property type="entry name" value="DIAMINOPROPIONATE AMMONIA-LYASE"/>
    <property type="match status" value="1"/>
</dbReference>
<evidence type="ECO:0000259" key="3">
    <source>
        <dbReference type="Pfam" id="PF00291"/>
    </source>
</evidence>
<dbReference type="GO" id="GO:1901605">
    <property type="term" value="P:alpha-amino acid metabolic process"/>
    <property type="evidence" value="ECO:0007669"/>
    <property type="project" value="UniProtKB-ARBA"/>
</dbReference>
<dbReference type="InterPro" id="IPR001926">
    <property type="entry name" value="TrpB-like_PALP"/>
</dbReference>
<proteinExistence type="predicted"/>